<name>T1BMR9_9ZZZZ</name>
<dbReference type="PANTHER" id="PTHR47017:SF1">
    <property type="entry name" value="ACYL-COA"/>
    <property type="match status" value="1"/>
</dbReference>
<reference evidence="1" key="2">
    <citation type="journal article" date="2014" name="ISME J.">
        <title>Microbial stratification in low pH oxic and suboxic macroscopic growths along an acid mine drainage.</title>
        <authorList>
            <person name="Mendez-Garcia C."/>
            <person name="Mesa V."/>
            <person name="Sprenger R.R."/>
            <person name="Richter M."/>
            <person name="Diez M.S."/>
            <person name="Solano J."/>
            <person name="Bargiela R."/>
            <person name="Golyshina O.V."/>
            <person name="Manteca A."/>
            <person name="Ramos J.L."/>
            <person name="Gallego J.R."/>
            <person name="Llorente I."/>
            <person name="Martins Dos Santos V.A."/>
            <person name="Jensen O.N."/>
            <person name="Pelaez A.I."/>
            <person name="Sanchez J."/>
            <person name="Ferrer M."/>
        </authorList>
    </citation>
    <scope>NUCLEOTIDE SEQUENCE</scope>
</reference>
<accession>T1BMR9</accession>
<dbReference type="SUPFAM" id="SSF55729">
    <property type="entry name" value="Acyl-CoA N-acyltransferases (Nat)"/>
    <property type="match status" value="1"/>
</dbReference>
<reference evidence="1" key="1">
    <citation type="submission" date="2013-08" db="EMBL/GenBank/DDBJ databases">
        <authorList>
            <person name="Mendez C."/>
            <person name="Richter M."/>
            <person name="Ferrer M."/>
            <person name="Sanchez J."/>
        </authorList>
    </citation>
    <scope>NUCLEOTIDE SEQUENCE</scope>
</reference>
<organism evidence="1">
    <name type="scientific">mine drainage metagenome</name>
    <dbReference type="NCBI Taxonomy" id="410659"/>
    <lineage>
        <taxon>unclassified sequences</taxon>
        <taxon>metagenomes</taxon>
        <taxon>ecological metagenomes</taxon>
    </lineage>
</organism>
<dbReference type="EMBL" id="AUZX01004774">
    <property type="protein sequence ID" value="EQD69893.1"/>
    <property type="molecule type" value="Genomic_DNA"/>
</dbReference>
<comment type="caution">
    <text evidence="1">The sequence shown here is derived from an EMBL/GenBank/DDBJ whole genome shotgun (WGS) entry which is preliminary data.</text>
</comment>
<evidence type="ECO:0000313" key="1">
    <source>
        <dbReference type="EMBL" id="EQD69893.1"/>
    </source>
</evidence>
<sequence length="78" mass="9049">MCYYQGIEHCLRAGLQRFEPGAQGEHKLARGFLPTLTHSRHAIAHADLRRAVAQYLEREQRHVQAWRAELLTHSPYAE</sequence>
<dbReference type="InterPro" id="IPR016181">
    <property type="entry name" value="Acyl_CoA_acyltransferase"/>
</dbReference>
<dbReference type="Pfam" id="PF04339">
    <property type="entry name" value="FemAB_like"/>
    <property type="match status" value="1"/>
</dbReference>
<dbReference type="PANTHER" id="PTHR47017">
    <property type="entry name" value="ACYL-COA"/>
    <property type="match status" value="1"/>
</dbReference>
<gene>
    <name evidence="1" type="ORF">B1A_06584</name>
</gene>
<dbReference type="AlphaFoldDB" id="T1BMR9"/>
<dbReference type="InterPro" id="IPR007434">
    <property type="entry name" value="FemAB-like"/>
</dbReference>
<proteinExistence type="predicted"/>
<protein>
    <submittedName>
        <fullName evidence="1">Protein containing DUF482</fullName>
    </submittedName>
</protein>